<dbReference type="Gene3D" id="3.10.20.90">
    <property type="entry name" value="Phosphatidylinositol 3-kinase Catalytic Subunit, Chain A, domain 1"/>
    <property type="match status" value="1"/>
</dbReference>
<reference evidence="2 3" key="1">
    <citation type="journal article" date="2020" name="Nat. Commun.">
        <title>Genome of Tripterygium wilfordii and identification of cytochrome P450 involved in triptolide biosynthesis.</title>
        <authorList>
            <person name="Tu L."/>
            <person name="Su P."/>
            <person name="Zhang Z."/>
            <person name="Gao L."/>
            <person name="Wang J."/>
            <person name="Hu T."/>
            <person name="Zhou J."/>
            <person name="Zhang Y."/>
            <person name="Zhao Y."/>
            <person name="Liu Y."/>
            <person name="Song Y."/>
            <person name="Tong Y."/>
            <person name="Lu Y."/>
            <person name="Yang J."/>
            <person name="Xu C."/>
            <person name="Jia M."/>
            <person name="Peters R.J."/>
            <person name="Huang L."/>
            <person name="Gao W."/>
        </authorList>
    </citation>
    <scope>NUCLEOTIDE SEQUENCE [LARGE SCALE GENOMIC DNA]</scope>
    <source>
        <strain evidence="3">cv. XIE 37</strain>
        <tissue evidence="2">Leaf</tissue>
    </source>
</reference>
<evidence type="ECO:0000259" key="1">
    <source>
        <dbReference type="PROSITE" id="PS50053"/>
    </source>
</evidence>
<dbReference type="InterPro" id="IPR000626">
    <property type="entry name" value="Ubiquitin-like_dom"/>
</dbReference>
<dbReference type="GO" id="GO:0005654">
    <property type="term" value="C:nucleoplasm"/>
    <property type="evidence" value="ECO:0007669"/>
    <property type="project" value="TreeGrafter"/>
</dbReference>
<dbReference type="PANTHER" id="PTHR10621">
    <property type="entry name" value="UV EXCISION REPAIR PROTEIN RAD23"/>
    <property type="match status" value="1"/>
</dbReference>
<organism evidence="2 3">
    <name type="scientific">Tripterygium wilfordii</name>
    <name type="common">Thunder God vine</name>
    <dbReference type="NCBI Taxonomy" id="458696"/>
    <lineage>
        <taxon>Eukaryota</taxon>
        <taxon>Viridiplantae</taxon>
        <taxon>Streptophyta</taxon>
        <taxon>Embryophyta</taxon>
        <taxon>Tracheophyta</taxon>
        <taxon>Spermatophyta</taxon>
        <taxon>Magnoliopsida</taxon>
        <taxon>eudicotyledons</taxon>
        <taxon>Gunneridae</taxon>
        <taxon>Pentapetalae</taxon>
        <taxon>rosids</taxon>
        <taxon>fabids</taxon>
        <taxon>Celastrales</taxon>
        <taxon>Celastraceae</taxon>
        <taxon>Tripterygium</taxon>
    </lineage>
</organism>
<evidence type="ECO:0000313" key="3">
    <source>
        <dbReference type="Proteomes" id="UP000593562"/>
    </source>
</evidence>
<dbReference type="EMBL" id="JAAARO010000017">
    <property type="protein sequence ID" value="KAF5732951.1"/>
    <property type="molecule type" value="Genomic_DNA"/>
</dbReference>
<dbReference type="InterPro" id="IPR029071">
    <property type="entry name" value="Ubiquitin-like_domsf"/>
</dbReference>
<dbReference type="SUPFAM" id="SSF54236">
    <property type="entry name" value="Ubiquitin-like"/>
    <property type="match status" value="1"/>
</dbReference>
<name>A0A7J7CFM6_TRIWF</name>
<dbReference type="PANTHER" id="PTHR10621:SF38">
    <property type="entry name" value="UBIQUITIN DOMAIN-CONTAINING PROTEIN 7SL RNA1-RELATED"/>
    <property type="match status" value="1"/>
</dbReference>
<dbReference type="AlphaFoldDB" id="A0A7J7CFM6"/>
<dbReference type="CDD" id="cd17039">
    <property type="entry name" value="Ubl_ubiquitin_like"/>
    <property type="match status" value="1"/>
</dbReference>
<proteinExistence type="predicted"/>
<comment type="caution">
    <text evidence="2">The sequence shown here is derived from an EMBL/GenBank/DDBJ whole genome shotgun (WGS) entry which is preliminary data.</text>
</comment>
<evidence type="ECO:0000313" key="2">
    <source>
        <dbReference type="EMBL" id="KAF5732951.1"/>
    </source>
</evidence>
<dbReference type="GO" id="GO:0043130">
    <property type="term" value="F:ubiquitin binding"/>
    <property type="evidence" value="ECO:0007669"/>
    <property type="project" value="TreeGrafter"/>
</dbReference>
<protein>
    <submittedName>
        <fullName evidence="2">Putative Ubiquitin</fullName>
    </submittedName>
</protein>
<keyword evidence="3" id="KW-1185">Reference proteome</keyword>
<feature type="domain" description="Ubiquitin-like" evidence="1">
    <location>
        <begin position="1"/>
        <end position="64"/>
    </location>
</feature>
<dbReference type="GO" id="GO:0005829">
    <property type="term" value="C:cytosol"/>
    <property type="evidence" value="ECO:0007669"/>
    <property type="project" value="TreeGrafter"/>
</dbReference>
<dbReference type="GO" id="GO:0031593">
    <property type="term" value="F:polyubiquitin modification-dependent protein binding"/>
    <property type="evidence" value="ECO:0007669"/>
    <property type="project" value="TreeGrafter"/>
</dbReference>
<dbReference type="Proteomes" id="UP000593562">
    <property type="component" value="Unassembled WGS sequence"/>
</dbReference>
<sequence>MKIIFQTPRGNRFKIENINYYDTVMEIKQKIHDKRGIPADQQLLIFNEKILTDAATVYYCGLSDKIDGGGSKKTGVKPNSSE</sequence>
<dbReference type="Pfam" id="PF00240">
    <property type="entry name" value="ubiquitin"/>
    <property type="match status" value="1"/>
</dbReference>
<dbReference type="SMART" id="SM00213">
    <property type="entry name" value="UBQ"/>
    <property type="match status" value="1"/>
</dbReference>
<dbReference type="GO" id="GO:0070628">
    <property type="term" value="F:proteasome binding"/>
    <property type="evidence" value="ECO:0007669"/>
    <property type="project" value="TreeGrafter"/>
</dbReference>
<accession>A0A7J7CFM6</accession>
<dbReference type="GO" id="GO:0043161">
    <property type="term" value="P:proteasome-mediated ubiquitin-dependent protein catabolic process"/>
    <property type="evidence" value="ECO:0007669"/>
    <property type="project" value="TreeGrafter"/>
</dbReference>
<dbReference type="PROSITE" id="PS50053">
    <property type="entry name" value="UBIQUITIN_2"/>
    <property type="match status" value="1"/>
</dbReference>
<dbReference type="InParanoid" id="A0A7J7CFM6"/>
<gene>
    <name evidence="2" type="ORF">HS088_TW17G00484</name>
</gene>